<dbReference type="GO" id="GO:0005789">
    <property type="term" value="C:endoplasmic reticulum membrane"/>
    <property type="evidence" value="ECO:0007669"/>
    <property type="project" value="UniProtKB-SubCell"/>
</dbReference>
<name>A0A9W7ZQ44_9FUNG</name>
<keyword evidence="5 11" id="KW-0808">Transferase</keyword>
<feature type="transmembrane region" description="Helical" evidence="10">
    <location>
        <begin position="45"/>
        <end position="71"/>
    </location>
</feature>
<feature type="transmembrane region" description="Helical" evidence="10">
    <location>
        <begin position="106"/>
        <end position="128"/>
    </location>
</feature>
<dbReference type="InterPro" id="IPR005599">
    <property type="entry name" value="GPI_mannosylTrfase"/>
</dbReference>
<evidence type="ECO:0000256" key="9">
    <source>
        <dbReference type="ARBA" id="ARBA00023136"/>
    </source>
</evidence>
<keyword evidence="12" id="KW-1185">Reference proteome</keyword>
<evidence type="ECO:0000313" key="11">
    <source>
        <dbReference type="EMBL" id="KAJ1914241.1"/>
    </source>
</evidence>
<reference evidence="11" key="1">
    <citation type="submission" date="2022-07" db="EMBL/GenBank/DDBJ databases">
        <title>Phylogenomic reconstructions and comparative analyses of Kickxellomycotina fungi.</title>
        <authorList>
            <person name="Reynolds N.K."/>
            <person name="Stajich J.E."/>
            <person name="Barry K."/>
            <person name="Grigoriev I.V."/>
            <person name="Crous P."/>
            <person name="Smith M.E."/>
        </authorList>
    </citation>
    <scope>NUCLEOTIDE SEQUENCE</scope>
    <source>
        <strain evidence="11">NBRC 100468</strain>
    </source>
</reference>
<feature type="transmembrane region" description="Helical" evidence="10">
    <location>
        <begin position="168"/>
        <end position="194"/>
    </location>
</feature>
<feature type="transmembrane region" description="Helical" evidence="10">
    <location>
        <begin position="298"/>
        <end position="319"/>
    </location>
</feature>
<dbReference type="GO" id="GO:0006487">
    <property type="term" value="P:protein N-linked glycosylation"/>
    <property type="evidence" value="ECO:0007669"/>
    <property type="project" value="TreeGrafter"/>
</dbReference>
<feature type="transmembrane region" description="Helical" evidence="10">
    <location>
        <begin position="250"/>
        <end position="269"/>
    </location>
</feature>
<comment type="subcellular location">
    <subcellularLocation>
        <location evidence="1 10">Endoplasmic reticulum membrane</location>
        <topology evidence="1 10">Multi-pass membrane protein</topology>
    </subcellularLocation>
</comment>
<comment type="similarity">
    <text evidence="3 10">Belongs to the glycosyltransferase 22 family.</text>
</comment>
<dbReference type="Proteomes" id="UP001150538">
    <property type="component" value="Unassembled WGS sequence"/>
</dbReference>
<gene>
    <name evidence="11" type="primary">ALG9</name>
    <name evidence="11" type="ORF">H4219_004879</name>
</gene>
<evidence type="ECO:0000256" key="3">
    <source>
        <dbReference type="ARBA" id="ARBA00007063"/>
    </source>
</evidence>
<evidence type="ECO:0000256" key="5">
    <source>
        <dbReference type="ARBA" id="ARBA00022679"/>
    </source>
</evidence>
<dbReference type="OrthoDB" id="497541at2759"/>
<feature type="transmembrane region" description="Helical" evidence="10">
    <location>
        <begin position="12"/>
        <end position="33"/>
    </location>
</feature>
<keyword evidence="8 10" id="KW-1133">Transmembrane helix</keyword>
<dbReference type="PANTHER" id="PTHR22760:SF2">
    <property type="entry name" value="ALPHA-1,2-MANNOSYLTRANSFERASE ALG9"/>
    <property type="match status" value="1"/>
</dbReference>
<accession>A0A9W7ZQ44</accession>
<keyword evidence="7 10" id="KW-0256">Endoplasmic reticulum</keyword>
<dbReference type="Pfam" id="PF03901">
    <property type="entry name" value="Glyco_transf_22"/>
    <property type="match status" value="1"/>
</dbReference>
<dbReference type="EMBL" id="JANBPU010000209">
    <property type="protein sequence ID" value="KAJ1914241.1"/>
    <property type="molecule type" value="Genomic_DNA"/>
</dbReference>
<comment type="pathway">
    <text evidence="2">Protein modification; protein glycosylation.</text>
</comment>
<evidence type="ECO:0000256" key="1">
    <source>
        <dbReference type="ARBA" id="ARBA00004477"/>
    </source>
</evidence>
<proteinExistence type="inferred from homology"/>
<dbReference type="PANTHER" id="PTHR22760">
    <property type="entry name" value="GLYCOSYLTRANSFERASE"/>
    <property type="match status" value="1"/>
</dbReference>
<evidence type="ECO:0000256" key="10">
    <source>
        <dbReference type="RuleBase" id="RU363075"/>
    </source>
</evidence>
<keyword evidence="6 10" id="KW-0812">Transmembrane</keyword>
<evidence type="ECO:0000256" key="8">
    <source>
        <dbReference type="ARBA" id="ARBA00022989"/>
    </source>
</evidence>
<comment type="caution">
    <text evidence="11">The sequence shown here is derived from an EMBL/GenBank/DDBJ whole genome shotgun (WGS) entry which is preliminary data.</text>
</comment>
<evidence type="ECO:0000256" key="7">
    <source>
        <dbReference type="ARBA" id="ARBA00022824"/>
    </source>
</evidence>
<organism evidence="11 12">
    <name type="scientific">Mycoemilia scoparia</name>
    <dbReference type="NCBI Taxonomy" id="417184"/>
    <lineage>
        <taxon>Eukaryota</taxon>
        <taxon>Fungi</taxon>
        <taxon>Fungi incertae sedis</taxon>
        <taxon>Zoopagomycota</taxon>
        <taxon>Kickxellomycotina</taxon>
        <taxon>Kickxellomycetes</taxon>
        <taxon>Kickxellales</taxon>
        <taxon>Kickxellaceae</taxon>
        <taxon>Mycoemilia</taxon>
    </lineage>
</organism>
<dbReference type="EC" id="2.4.1.-" evidence="10"/>
<evidence type="ECO:0000313" key="12">
    <source>
        <dbReference type="Proteomes" id="UP001150538"/>
    </source>
</evidence>
<evidence type="ECO:0000256" key="4">
    <source>
        <dbReference type="ARBA" id="ARBA00022676"/>
    </source>
</evidence>
<dbReference type="AlphaFoldDB" id="A0A9W7ZQ44"/>
<feature type="transmembrane region" description="Helical" evidence="10">
    <location>
        <begin position="226"/>
        <end position="244"/>
    </location>
</feature>
<evidence type="ECO:0000256" key="2">
    <source>
        <dbReference type="ARBA" id="ARBA00004922"/>
    </source>
</evidence>
<protein>
    <recommendedName>
        <fullName evidence="10">Mannosyltransferase</fullName>
        <ecNumber evidence="10">2.4.1.-</ecNumber>
    </recommendedName>
</protein>
<sequence>MLATSAGMYHASVAFLPSSFSMYFVMLGSAFSFKSPSLLESKRIVYALQLFGIGAIFGWPYAAIISFPAIIEELFIRGSDQIPGRAKVDVLMQVLRKWRVRRINSVLRGVISGASLLLVVGAVDSYYYDRITLSLWNAVKYNLFGGSKRGPDLYGTEPWTYYFANGFINFNIVFVFALLSLPLWGCQYVLWRILDKISTRKSRKKHRVIDEYLPVRREPTHPHMLLLIRMIPFYLVLAIFTLQPHKEERFLYIIYPYICFNGAVSLHLVRSLFNEVAVILGSGGFIRSTVATSGKLNWLFLTISTVLSTMRIFALFHYYSRAASLFMALPGFADTPNVPMDFSVSLKALLPSTISGIDHSLHNPSELEKSKITNVCIGKEWHRFPSHYFMPHNYHLRFLQTPAFKGQLPGDFLPVTNSLRESTSHIQKTFNDMNREEPSHYWKESKCDYVVDIDWTAIPDSVYHEKSEPLPYARQTGKWEKVRCAPYLDKDRSKALGRVFYTPEKAKVFIVKLKNWFLGRKDPEKEAEELDTWIQWGEACLLKPKK</sequence>
<keyword evidence="4 10" id="KW-0328">Glycosyltransferase</keyword>
<dbReference type="GO" id="GO:0000026">
    <property type="term" value="F:alpha-1,2-mannosyltransferase activity"/>
    <property type="evidence" value="ECO:0007669"/>
    <property type="project" value="TreeGrafter"/>
</dbReference>
<keyword evidence="9 10" id="KW-0472">Membrane</keyword>
<evidence type="ECO:0000256" key="6">
    <source>
        <dbReference type="ARBA" id="ARBA00022692"/>
    </source>
</evidence>